<dbReference type="EMBL" id="JACSQN010000013">
    <property type="protein sequence ID" value="MBD7985699.1"/>
    <property type="molecule type" value="Genomic_DNA"/>
</dbReference>
<keyword evidence="3" id="KW-0805">Transcription regulation</keyword>
<dbReference type="InterPro" id="IPR002197">
    <property type="entry name" value="HTH_Fis"/>
</dbReference>
<evidence type="ECO:0000313" key="7">
    <source>
        <dbReference type="Proteomes" id="UP000626786"/>
    </source>
</evidence>
<accession>A0ABR8UDA7</accession>
<dbReference type="SMART" id="SM00382">
    <property type="entry name" value="AAA"/>
    <property type="match status" value="1"/>
</dbReference>
<dbReference type="InterPro" id="IPR035965">
    <property type="entry name" value="PAS-like_dom_sf"/>
</dbReference>
<dbReference type="InterPro" id="IPR003593">
    <property type="entry name" value="AAA+_ATPase"/>
</dbReference>
<evidence type="ECO:0000256" key="2">
    <source>
        <dbReference type="ARBA" id="ARBA00022840"/>
    </source>
</evidence>
<dbReference type="PANTHER" id="PTHR32071">
    <property type="entry name" value="TRANSCRIPTIONAL REGULATORY PROTEIN"/>
    <property type="match status" value="1"/>
</dbReference>
<protein>
    <submittedName>
        <fullName evidence="6">Sigma 54-interacting transcriptional regulator</fullName>
    </submittedName>
</protein>
<dbReference type="Gene3D" id="3.40.50.300">
    <property type="entry name" value="P-loop containing nucleotide triphosphate hydrolases"/>
    <property type="match status" value="1"/>
</dbReference>
<proteinExistence type="predicted"/>
<dbReference type="Gene3D" id="1.10.10.60">
    <property type="entry name" value="Homeodomain-like"/>
    <property type="match status" value="1"/>
</dbReference>
<dbReference type="RefSeq" id="WP_191695527.1">
    <property type="nucleotide sequence ID" value="NZ_JACSQN010000013.1"/>
</dbReference>
<keyword evidence="7" id="KW-1185">Reference proteome</keyword>
<feature type="domain" description="Sigma-54 factor interaction" evidence="5">
    <location>
        <begin position="146"/>
        <end position="374"/>
    </location>
</feature>
<dbReference type="Gene3D" id="1.10.8.60">
    <property type="match status" value="1"/>
</dbReference>
<keyword evidence="4" id="KW-0804">Transcription</keyword>
<dbReference type="Proteomes" id="UP000626786">
    <property type="component" value="Unassembled WGS sequence"/>
</dbReference>
<name>A0ABR8UDA7_9BACL</name>
<gene>
    <name evidence="6" type="ORF">H9649_13975</name>
</gene>
<sequence>MLLDPEQFNHLSDFDNVLVVDEEGKTLYYDLADLNILAKIGHRPEDFLGKKVTSFYTNLTDENSTIMTVLSTGKAMCNMYQEMVAKTGDVYHSFSSTFPIIDDGKMVGAIEFSKHYYSKEHMHFLDQYTTHKVYRKNNTVYTIDNLITKNKEMEALKAKIVRIAKYDSTVLLYGKTGTGKEIVAQAIHNESNRFAKPFISLNCSSLPENLAESTLWGVEQNDLSHQEERLGVFEQAMGGTIFLDDINELDPHIQAKLLQVIEQKTVRRIGGMTDIHLDIRFIASTNEDPTILLQEKRMREDFYYRLGVVQIDLPELKDRKGDIELLLWYFIHFYNQHMNVSIHTVEQEVIDIFYLYHWPGNIRELKNAIETAIHNMKDGTITLDDIPPRIRNANQIESKDRKITDLKDAVDEFEKAVIAEELNKAKGVIAETARRLGVSKQTLKYKLTKYELR</sequence>
<dbReference type="Pfam" id="PF00158">
    <property type="entry name" value="Sigma54_activat"/>
    <property type="match status" value="1"/>
</dbReference>
<evidence type="ECO:0000259" key="5">
    <source>
        <dbReference type="PROSITE" id="PS50045"/>
    </source>
</evidence>
<evidence type="ECO:0000256" key="4">
    <source>
        <dbReference type="ARBA" id="ARBA00023163"/>
    </source>
</evidence>
<dbReference type="Pfam" id="PF25601">
    <property type="entry name" value="AAA_lid_14"/>
    <property type="match status" value="1"/>
</dbReference>
<dbReference type="SUPFAM" id="SSF55785">
    <property type="entry name" value="PYP-like sensor domain (PAS domain)"/>
    <property type="match status" value="1"/>
</dbReference>
<organism evidence="6 7">
    <name type="scientific">Sporosarcina quadrami</name>
    <dbReference type="NCBI Taxonomy" id="2762234"/>
    <lineage>
        <taxon>Bacteria</taxon>
        <taxon>Bacillati</taxon>
        <taxon>Bacillota</taxon>
        <taxon>Bacilli</taxon>
        <taxon>Bacillales</taxon>
        <taxon>Caryophanaceae</taxon>
        <taxon>Sporosarcina</taxon>
    </lineage>
</organism>
<dbReference type="CDD" id="cd00009">
    <property type="entry name" value="AAA"/>
    <property type="match status" value="1"/>
</dbReference>
<comment type="caution">
    <text evidence="6">The sequence shown here is derived from an EMBL/GenBank/DDBJ whole genome shotgun (WGS) entry which is preliminary data.</text>
</comment>
<evidence type="ECO:0000256" key="1">
    <source>
        <dbReference type="ARBA" id="ARBA00022741"/>
    </source>
</evidence>
<evidence type="ECO:0000313" key="6">
    <source>
        <dbReference type="EMBL" id="MBD7985699.1"/>
    </source>
</evidence>
<keyword evidence="1" id="KW-0547">Nucleotide-binding</keyword>
<evidence type="ECO:0000256" key="3">
    <source>
        <dbReference type="ARBA" id="ARBA00023015"/>
    </source>
</evidence>
<dbReference type="PANTHER" id="PTHR32071:SF74">
    <property type="entry name" value="TRANSCRIPTIONAL ACTIVATOR ROCR"/>
    <property type="match status" value="1"/>
</dbReference>
<dbReference type="InterPro" id="IPR058031">
    <property type="entry name" value="AAA_lid_NorR"/>
</dbReference>
<dbReference type="PROSITE" id="PS00688">
    <property type="entry name" value="SIGMA54_INTERACT_3"/>
    <property type="match status" value="1"/>
</dbReference>
<reference evidence="6 7" key="1">
    <citation type="submission" date="2020-08" db="EMBL/GenBank/DDBJ databases">
        <title>A Genomic Blueprint of the Chicken Gut Microbiome.</title>
        <authorList>
            <person name="Gilroy R."/>
            <person name="Ravi A."/>
            <person name="Getino M."/>
            <person name="Pursley I."/>
            <person name="Horton D.L."/>
            <person name="Alikhan N.-F."/>
            <person name="Baker D."/>
            <person name="Gharbi K."/>
            <person name="Hall N."/>
            <person name="Watson M."/>
            <person name="Adriaenssens E.M."/>
            <person name="Foster-Nyarko E."/>
            <person name="Jarju S."/>
            <person name="Secka A."/>
            <person name="Antonio M."/>
            <person name="Oren A."/>
            <person name="Chaudhuri R."/>
            <person name="La Ragione R.M."/>
            <person name="Hildebrand F."/>
            <person name="Pallen M.J."/>
        </authorList>
    </citation>
    <scope>NUCLEOTIDE SEQUENCE [LARGE SCALE GENOMIC DNA]</scope>
    <source>
        <strain evidence="6 7">Sa2YVA2</strain>
    </source>
</reference>
<dbReference type="InterPro" id="IPR025944">
    <property type="entry name" value="Sigma_54_int_dom_CS"/>
</dbReference>
<dbReference type="PRINTS" id="PR01590">
    <property type="entry name" value="HTHFIS"/>
</dbReference>
<dbReference type="PROSITE" id="PS50045">
    <property type="entry name" value="SIGMA54_INTERACT_4"/>
    <property type="match status" value="1"/>
</dbReference>
<dbReference type="SUPFAM" id="SSF52540">
    <property type="entry name" value="P-loop containing nucleoside triphosphate hydrolases"/>
    <property type="match status" value="1"/>
</dbReference>
<dbReference type="InterPro" id="IPR027417">
    <property type="entry name" value="P-loop_NTPase"/>
</dbReference>
<dbReference type="Pfam" id="PF02954">
    <property type="entry name" value="HTH_8"/>
    <property type="match status" value="1"/>
</dbReference>
<dbReference type="InterPro" id="IPR009057">
    <property type="entry name" value="Homeodomain-like_sf"/>
</dbReference>
<keyword evidence="2" id="KW-0067">ATP-binding</keyword>
<dbReference type="InterPro" id="IPR002078">
    <property type="entry name" value="Sigma_54_int"/>
</dbReference>
<dbReference type="SUPFAM" id="SSF46689">
    <property type="entry name" value="Homeodomain-like"/>
    <property type="match status" value="1"/>
</dbReference>